<dbReference type="InterPro" id="IPR025638">
    <property type="entry name" value="DUF4336"/>
</dbReference>
<evidence type="ECO:0000313" key="1">
    <source>
        <dbReference type="EMBL" id="MBG9987029.1"/>
    </source>
</evidence>
<accession>A0ABS0LSB2</accession>
<dbReference type="PANTHER" id="PTHR33835:SF1">
    <property type="entry name" value="METALLO-BETA-LACTAMASE DOMAIN-CONTAINING PROTEIN"/>
    <property type="match status" value="1"/>
</dbReference>
<dbReference type="SUPFAM" id="SSF56281">
    <property type="entry name" value="Metallo-hydrolase/oxidoreductase"/>
    <property type="match status" value="1"/>
</dbReference>
<dbReference type="EMBL" id="JACBXQ010000005">
    <property type="protein sequence ID" value="MBG9987029.1"/>
    <property type="molecule type" value="Genomic_DNA"/>
</dbReference>
<dbReference type="Proteomes" id="UP000721415">
    <property type="component" value="Unassembled WGS sequence"/>
</dbReference>
<protein>
    <submittedName>
        <fullName evidence="1">DUF4336 domain-containing protein</fullName>
    </submittedName>
</protein>
<organism evidence="1 2">
    <name type="scientific">Facklamia lactis</name>
    <dbReference type="NCBI Taxonomy" id="2749967"/>
    <lineage>
        <taxon>Bacteria</taxon>
        <taxon>Bacillati</taxon>
        <taxon>Bacillota</taxon>
        <taxon>Bacilli</taxon>
        <taxon>Lactobacillales</taxon>
        <taxon>Aerococcaceae</taxon>
        <taxon>Facklamia</taxon>
    </lineage>
</organism>
<proteinExistence type="predicted"/>
<sequence>MSIYLYQPLYHLKKISENLWIVDGDQINMTVGPVKIPFPTRMTVVKLADDELWIHSPIKPMDSLLTSLNQLGSVRHLVSPNKLHYASMEEWRTLYPQAITWYPPGLKEQLRKQDDHFVFDRELLDQAPEDWEMELDQLVFRGSAYIEEVIFFHKSSRTLIMTDLIQNYRLSQTHSRMMKTLYRLGGIVAPCGKTPLDLRKSFLGHHDIVREQIEQILKWHPDKLIISHGDIFESNVTEELKRAFDWASK</sequence>
<name>A0ABS0LSB2_9LACT</name>
<evidence type="ECO:0000313" key="2">
    <source>
        <dbReference type="Proteomes" id="UP000721415"/>
    </source>
</evidence>
<dbReference type="RefSeq" id="WP_197115939.1">
    <property type="nucleotide sequence ID" value="NZ_JACBXQ010000005.1"/>
</dbReference>
<dbReference type="InterPro" id="IPR036866">
    <property type="entry name" value="RibonucZ/Hydroxyglut_hydro"/>
</dbReference>
<comment type="caution">
    <text evidence="1">The sequence shown here is derived from an EMBL/GenBank/DDBJ whole genome shotgun (WGS) entry which is preliminary data.</text>
</comment>
<gene>
    <name evidence="1" type="ORF">HZY91_09025</name>
</gene>
<reference evidence="1 2" key="1">
    <citation type="submission" date="2020-07" db="EMBL/GenBank/DDBJ databases">
        <title>Facklamia lactis sp. nov., isolated from raw milk.</title>
        <authorList>
            <person name="Doll E.V."/>
            <person name="Huptas C."/>
            <person name="Staib L."/>
            <person name="Wenning M."/>
            <person name="Scherer S."/>
        </authorList>
    </citation>
    <scope>NUCLEOTIDE SEQUENCE [LARGE SCALE GENOMIC DNA]</scope>
    <source>
        <strain evidence="1 2">DSM 111018</strain>
    </source>
</reference>
<dbReference type="PANTHER" id="PTHR33835">
    <property type="entry name" value="YALI0C07656P"/>
    <property type="match status" value="1"/>
</dbReference>
<keyword evidence="2" id="KW-1185">Reference proteome</keyword>
<dbReference type="Pfam" id="PF14234">
    <property type="entry name" value="DUF4336"/>
    <property type="match status" value="1"/>
</dbReference>